<evidence type="ECO:0000313" key="2">
    <source>
        <dbReference type="Proteomes" id="UP000249661"/>
    </source>
</evidence>
<accession>A0ACD1HE97</accession>
<organism evidence="1 2">
    <name type="scientific">Aspergillus aculeatinus CBS 121060</name>
    <dbReference type="NCBI Taxonomy" id="1448322"/>
    <lineage>
        <taxon>Eukaryota</taxon>
        <taxon>Fungi</taxon>
        <taxon>Dikarya</taxon>
        <taxon>Ascomycota</taxon>
        <taxon>Pezizomycotina</taxon>
        <taxon>Eurotiomycetes</taxon>
        <taxon>Eurotiomycetidae</taxon>
        <taxon>Eurotiales</taxon>
        <taxon>Aspergillaceae</taxon>
        <taxon>Aspergillus</taxon>
        <taxon>Aspergillus subgen. Circumdati</taxon>
    </lineage>
</organism>
<keyword evidence="2" id="KW-1185">Reference proteome</keyword>
<dbReference type="EMBL" id="KZ824946">
    <property type="protein sequence ID" value="RAH71913.1"/>
    <property type="molecule type" value="Genomic_DNA"/>
</dbReference>
<proteinExistence type="predicted"/>
<sequence>MGTPSVARSLVLQRVFPGVEVAPADNWIGVTDMKRRRKLQNRLNQRSRRQRRRVADSNQRSTPSAPPSIEIALRILDTLQIIGPASRNVEDIMNQLVSMVTAHANLMCGSPLRDLRFSITRLNVLRALFFNLEVLGYSPSDIHDDAQSTFSPNIQSGIKWSRIEALPTALRPTVIQRTVPHHPWLDLMPFPRMRDTLILAQAYMDDEQLCHDLCGNRVPCAGCRDLSRPGGVGETGVLVWRDPWDPSGWEVTETFARSWGWVLQDCVDLFNSTNAWRIERGERPLFRSAFGIDKNAKV</sequence>
<protein>
    <submittedName>
        <fullName evidence="1">Uncharacterized protein</fullName>
    </submittedName>
</protein>
<dbReference type="Proteomes" id="UP000249661">
    <property type="component" value="Unassembled WGS sequence"/>
</dbReference>
<name>A0ACD1HE97_9EURO</name>
<reference evidence="1" key="1">
    <citation type="submission" date="2018-02" db="EMBL/GenBank/DDBJ databases">
        <title>The genomes of Aspergillus section Nigri reveals drivers in fungal speciation.</title>
        <authorList>
            <consortium name="DOE Joint Genome Institute"/>
            <person name="Vesth T.C."/>
            <person name="Nybo J."/>
            <person name="Theobald S."/>
            <person name="Brandl J."/>
            <person name="Frisvad J.C."/>
            <person name="Nielsen K.F."/>
            <person name="Lyhne E.K."/>
            <person name="Kogle M.E."/>
            <person name="Kuo A."/>
            <person name="Riley R."/>
            <person name="Clum A."/>
            <person name="Nolan M."/>
            <person name="Lipzen A."/>
            <person name="Salamov A."/>
            <person name="Henrissat B."/>
            <person name="Wiebenga A."/>
            <person name="De vries R.P."/>
            <person name="Grigoriev I.V."/>
            <person name="Mortensen U.H."/>
            <person name="Andersen M.R."/>
            <person name="Baker S.E."/>
        </authorList>
    </citation>
    <scope>NUCLEOTIDE SEQUENCE</scope>
    <source>
        <strain evidence="1">CBS 121060</strain>
    </source>
</reference>
<gene>
    <name evidence="1" type="ORF">BO66DRAFT_370453</name>
</gene>
<evidence type="ECO:0000313" key="1">
    <source>
        <dbReference type="EMBL" id="RAH71913.1"/>
    </source>
</evidence>